<dbReference type="AlphaFoldDB" id="A0A382QAA8"/>
<protein>
    <submittedName>
        <fullName evidence="1">Uncharacterized protein</fullName>
    </submittedName>
</protein>
<feature type="non-terminal residue" evidence="1">
    <location>
        <position position="1"/>
    </location>
</feature>
<feature type="non-terminal residue" evidence="1">
    <location>
        <position position="334"/>
    </location>
</feature>
<accession>A0A382QAA8</accession>
<reference evidence="1" key="1">
    <citation type="submission" date="2018-05" db="EMBL/GenBank/DDBJ databases">
        <authorList>
            <person name="Lanie J.A."/>
            <person name="Ng W.-L."/>
            <person name="Kazmierczak K.M."/>
            <person name="Andrzejewski T.M."/>
            <person name="Davidsen T.M."/>
            <person name="Wayne K.J."/>
            <person name="Tettelin H."/>
            <person name="Glass J.I."/>
            <person name="Rusch D."/>
            <person name="Podicherti R."/>
            <person name="Tsui H.-C.T."/>
            <person name="Winkler M.E."/>
        </authorList>
    </citation>
    <scope>NUCLEOTIDE SEQUENCE</scope>
</reference>
<gene>
    <name evidence="1" type="ORF">METZ01_LOCUS335210</name>
</gene>
<sequence>SFGGGAYGGYPLYTYDTEGLDEDAYWVNPVQSNSGCATLPCDPPDLWNGNGMLIPEGNSYKFLAAYSGWAAGSYKTYMITSSYHTAGYNLLNAPYIWTDDMEVTDAGDSIWYGGNYVSTPDFDINADGVGYLVQIGWGNITDIDGDDNDVDLITDQNQGIFYKMTDDYGDSWSEDGGFKNSGYQVIPDAVALRLTDSLYTLWAEEENEYYYHYGDSLFFEDDTLEDGEYIPYLMTPGWFPFYTYELATDSEGGLHIVFPTLRRLCKDQNGGCDDGDGDGYADSLYYTWDLGGSGIWHIYSPDPMSGEDNWIASLVHDMAADYEAEWMQGNVPTA</sequence>
<proteinExistence type="predicted"/>
<dbReference type="EMBL" id="UINC01113017">
    <property type="protein sequence ID" value="SVC82356.1"/>
    <property type="molecule type" value="Genomic_DNA"/>
</dbReference>
<organism evidence="1">
    <name type="scientific">marine metagenome</name>
    <dbReference type="NCBI Taxonomy" id="408172"/>
    <lineage>
        <taxon>unclassified sequences</taxon>
        <taxon>metagenomes</taxon>
        <taxon>ecological metagenomes</taxon>
    </lineage>
</organism>
<evidence type="ECO:0000313" key="1">
    <source>
        <dbReference type="EMBL" id="SVC82356.1"/>
    </source>
</evidence>
<name>A0A382QAA8_9ZZZZ</name>